<comment type="subcellular location">
    <subcellularLocation>
        <location evidence="1">Secreted</location>
    </subcellularLocation>
</comment>
<keyword evidence="6" id="KW-0722">Serine protease inhibitor</keyword>
<keyword evidence="5" id="KW-0732">Signal</keyword>
<feature type="transmembrane region" description="Helical" evidence="8">
    <location>
        <begin position="86"/>
        <end position="105"/>
    </location>
</feature>
<dbReference type="InterPro" id="IPR002035">
    <property type="entry name" value="VWF_A"/>
</dbReference>
<name>A0A803YK20_MELGA</name>
<keyword evidence="4" id="KW-0646">Protease inhibitor</keyword>
<keyword evidence="8" id="KW-0812">Transmembrane</keyword>
<dbReference type="PANTHER" id="PTHR10338">
    <property type="entry name" value="INTER-ALPHA-TRYPSIN INHIBITOR HEAVY CHAIN FAMILY MEMBER"/>
    <property type="match status" value="1"/>
</dbReference>
<gene>
    <name evidence="11" type="primary">ITIH2</name>
</gene>
<dbReference type="Pfam" id="PF06668">
    <property type="entry name" value="ITI_HC_C"/>
    <property type="match status" value="1"/>
</dbReference>
<dbReference type="Gene3D" id="3.40.50.410">
    <property type="entry name" value="von Willebrand factor, type A domain"/>
    <property type="match status" value="1"/>
</dbReference>
<keyword evidence="8" id="KW-0472">Membrane</keyword>
<accession>A0A803YK20</accession>
<protein>
    <submittedName>
        <fullName evidence="11">Inter-alpha-trypsin inhibitor heavy chain 2</fullName>
    </submittedName>
</protein>
<dbReference type="PANTHER" id="PTHR10338:SF14">
    <property type="entry name" value="INTER-ALPHA-TRYPSIN INHIBITOR HEAVY CHAIN H2"/>
    <property type="match status" value="1"/>
</dbReference>
<dbReference type="GO" id="GO:0004867">
    <property type="term" value="F:serine-type endopeptidase inhibitor activity"/>
    <property type="evidence" value="ECO:0007669"/>
    <property type="project" value="UniProtKB-KW"/>
</dbReference>
<dbReference type="InterPro" id="IPR010600">
    <property type="entry name" value="ITI_HC_C"/>
</dbReference>
<dbReference type="Pfam" id="PF12400">
    <property type="entry name" value="STIMATE"/>
    <property type="match status" value="1"/>
</dbReference>
<evidence type="ECO:0000256" key="4">
    <source>
        <dbReference type="ARBA" id="ARBA00022690"/>
    </source>
</evidence>
<dbReference type="SMART" id="SM00609">
    <property type="entry name" value="VIT"/>
    <property type="match status" value="1"/>
</dbReference>
<keyword evidence="7" id="KW-0325">Glycoprotein</keyword>
<dbReference type="GeneTree" id="ENSGT00940000157945"/>
<evidence type="ECO:0000256" key="1">
    <source>
        <dbReference type="ARBA" id="ARBA00004613"/>
    </source>
</evidence>
<feature type="transmembrane region" description="Helical" evidence="8">
    <location>
        <begin position="140"/>
        <end position="161"/>
    </location>
</feature>
<dbReference type="Pfam" id="PF08487">
    <property type="entry name" value="VIT"/>
    <property type="match status" value="1"/>
</dbReference>
<keyword evidence="8" id="KW-1133">Transmembrane helix</keyword>
<evidence type="ECO:0000256" key="2">
    <source>
        <dbReference type="ARBA" id="ARBA00010158"/>
    </source>
</evidence>
<evidence type="ECO:0000256" key="8">
    <source>
        <dbReference type="SAM" id="Phobius"/>
    </source>
</evidence>
<feature type="transmembrane region" description="Helical" evidence="8">
    <location>
        <begin position="181"/>
        <end position="204"/>
    </location>
</feature>
<feature type="transmembrane region" description="Helical" evidence="8">
    <location>
        <begin position="15"/>
        <end position="37"/>
    </location>
</feature>
<dbReference type="SUPFAM" id="SSF53300">
    <property type="entry name" value="vWA-like"/>
    <property type="match status" value="1"/>
</dbReference>
<dbReference type="GO" id="GO:0030212">
    <property type="term" value="P:hyaluronan metabolic process"/>
    <property type="evidence" value="ECO:0007669"/>
    <property type="project" value="InterPro"/>
</dbReference>
<feature type="domain" description="VWFA" evidence="9">
    <location>
        <begin position="515"/>
        <end position="698"/>
    </location>
</feature>
<dbReference type="InterPro" id="IPR022127">
    <property type="entry name" value="STIMATE/YPL162C"/>
</dbReference>
<sequence length="1151" mass="129710">MAASRPTQGCGSGALLGRFGVLLQALLALCTFCTLMLKRFKEPKEERRPWRIWIYDTSKQVIGALFIHFTNIFLSDLTEEDPCSLYLINFILDATLGMLLIWLGVKVVSWAVQRQKCTHLVFGEYGDPPQAAAWIGQCSLYMVIVAVEKTLIILVLLIPSWTKAKLQQILLSYIPNPQLELIVVMLVVPFIVNAVLFWVVDSLIMRKHKQKDMLNINGSTETPQARSEESQEVENLIDTEIDGFPSSSRTRNGRYQRSTSDWGYVGDLVEDDDKIGLYSYKVQSTITSRLANTMIQAKMVNNAKRPQHIVFDVQVPKGAFIDNFTMDVNGITFTSSIREKSEARRMYSQAKAKGKAAGIVRSNALDMENFKTEVNVPPGTRIQFELHYQEMIRRKLSSYEHVISLKPGRLAKHMEVDVRIIEPQGIRYVHVPNSLGDHFNGITTISKGEKKAHISFKPTMAQQRKCPTCSSTAVDGNFVVQYDVNRESTGGELEIFNGYFIHFFAPENLDPLPKNILFVIDVSGSMWGLKMKQTIEAMKAILSELRAADQFSLIDFNHNVRCWRDNLVSATPAQVEDAKKYIQTIHPNGGTNINEALLRATFILNEAQNLGMLDPNSVSMIVLVSDGDPTVGELKLTTIQKNVKQSIKDEFSLFCLGIGFDVDYDFLQRIATDNRGMAQRIFGNQETSAQMKRFYNQVSTPLLKKIQFNYPQESVSDVTQSSFHNYFGGSEIVVAGKVDTANLQHLESVVTATAANAELVMETLRDVEELDGFMKKDKYADPEFTRKLWAYLTVNQMLAERNTAPTAALKRNITKSILQMSLDHHIVTPFTSMLIENSEKDEIMLADQPKDPRRGCCSGTLGLTPNAPDNNKGIPPWANVSAVPVSFMPEQRSPPVSAVSINRVDNDPHFIIYLPKSQRNICFNINSDPGHILNLVSDPSTGVVVNGQLIGAKKEENKKLNTYFGKFGFYFKNKGLKVEIDTETITLKDGSYSIMLSWSDTGHIIRKQLLISVKKESNVTIRVGEEMSFMVLLHRVWKNHPINVDFLGIYIPPENQFSPEAQGLIGQFTSEPEVYIYNQRPGQTPEKPQATMEVKGNKLTVTRGLQKDYRTNRVFGTDVQCWFVHNSGKGFIDGHYKDYLVPHLYSFLKEP</sequence>
<comment type="similarity">
    <text evidence="2">Belongs to the ITIH family.</text>
</comment>
<dbReference type="PROSITE" id="PS51468">
    <property type="entry name" value="VIT"/>
    <property type="match status" value="1"/>
</dbReference>
<evidence type="ECO:0000256" key="6">
    <source>
        <dbReference type="ARBA" id="ARBA00022900"/>
    </source>
</evidence>
<dbReference type="CDD" id="cd01461">
    <property type="entry name" value="vWA_interalpha_trypsin_inhibitor"/>
    <property type="match status" value="1"/>
</dbReference>
<dbReference type="InterPro" id="IPR013694">
    <property type="entry name" value="VIT"/>
</dbReference>
<evidence type="ECO:0000259" key="10">
    <source>
        <dbReference type="PROSITE" id="PS51468"/>
    </source>
</evidence>
<evidence type="ECO:0000313" key="12">
    <source>
        <dbReference type="Proteomes" id="UP000001645"/>
    </source>
</evidence>
<dbReference type="Bgee" id="ENSMGAG00000004333">
    <property type="expression patterns" value="Expressed in liver and 4 other cell types or tissues"/>
</dbReference>
<dbReference type="InterPro" id="IPR036465">
    <property type="entry name" value="vWFA_dom_sf"/>
</dbReference>
<feature type="domain" description="VIT" evidence="10">
    <location>
        <begin position="261"/>
        <end position="390"/>
    </location>
</feature>
<dbReference type="InParanoid" id="A0A803YK20"/>
<dbReference type="InterPro" id="IPR050934">
    <property type="entry name" value="ITIH"/>
</dbReference>
<dbReference type="GO" id="GO:0005540">
    <property type="term" value="F:hyaluronic acid binding"/>
    <property type="evidence" value="ECO:0007669"/>
    <property type="project" value="Ensembl"/>
</dbReference>
<evidence type="ECO:0000256" key="7">
    <source>
        <dbReference type="ARBA" id="ARBA00023180"/>
    </source>
</evidence>
<dbReference type="AlphaFoldDB" id="A0A803YK20"/>
<evidence type="ECO:0000256" key="5">
    <source>
        <dbReference type="ARBA" id="ARBA00022729"/>
    </source>
</evidence>
<reference evidence="11" key="3">
    <citation type="submission" date="2025-09" db="UniProtKB">
        <authorList>
            <consortium name="Ensembl"/>
        </authorList>
    </citation>
    <scope>IDENTIFICATION</scope>
</reference>
<keyword evidence="3" id="KW-0964">Secreted</keyword>
<evidence type="ECO:0000256" key="3">
    <source>
        <dbReference type="ARBA" id="ARBA00022525"/>
    </source>
</evidence>
<dbReference type="Proteomes" id="UP000001645">
    <property type="component" value="Chromosome 1"/>
</dbReference>
<keyword evidence="12" id="KW-1185">Reference proteome</keyword>
<dbReference type="Pfam" id="PF00092">
    <property type="entry name" value="VWA"/>
    <property type="match status" value="1"/>
</dbReference>
<dbReference type="FunFam" id="3.40.50.410:FF:000013">
    <property type="entry name" value="inter-alpha-trypsin inhibitor heavy chain H2"/>
    <property type="match status" value="1"/>
</dbReference>
<dbReference type="Ensembl" id="ENSMGAT00000024036.1">
    <property type="protein sequence ID" value="ENSMGAP00000032118.1"/>
    <property type="gene ID" value="ENSMGAG00000004333.2"/>
</dbReference>
<dbReference type="SMART" id="SM00327">
    <property type="entry name" value="VWA"/>
    <property type="match status" value="1"/>
</dbReference>
<reference evidence="11 12" key="1">
    <citation type="journal article" date="2010" name="PLoS Biol.">
        <title>Multi-platform next-generation sequencing of the domestic turkey (Meleagris gallopavo): genome assembly and analysis.</title>
        <authorList>
            <person name="Dalloul R.A."/>
            <person name="Long J.A."/>
            <person name="Zimin A.V."/>
            <person name="Aslam L."/>
            <person name="Beal K."/>
            <person name="Blomberg L.A."/>
            <person name="Bouffard P."/>
            <person name="Burt D.W."/>
            <person name="Crasta O."/>
            <person name="Crooijmans R.P."/>
            <person name="Cooper K."/>
            <person name="Coulombe R.A."/>
            <person name="De S."/>
            <person name="Delany M.E."/>
            <person name="Dodgson J.B."/>
            <person name="Dong J.J."/>
            <person name="Evans C."/>
            <person name="Frederickson K.M."/>
            <person name="Flicek P."/>
            <person name="Florea L."/>
            <person name="Folkerts O."/>
            <person name="Groenen M.A."/>
            <person name="Harkins T.T."/>
            <person name="Herrero J."/>
            <person name="Hoffmann S."/>
            <person name="Megens H.J."/>
            <person name="Jiang A."/>
            <person name="de Jong P."/>
            <person name="Kaiser P."/>
            <person name="Kim H."/>
            <person name="Kim K.W."/>
            <person name="Kim S."/>
            <person name="Langenberger D."/>
            <person name="Lee M.K."/>
            <person name="Lee T."/>
            <person name="Mane S."/>
            <person name="Marcais G."/>
            <person name="Marz M."/>
            <person name="McElroy A.P."/>
            <person name="Modise T."/>
            <person name="Nefedov M."/>
            <person name="Notredame C."/>
            <person name="Paton I.R."/>
            <person name="Payne W.S."/>
            <person name="Pertea G."/>
            <person name="Prickett D."/>
            <person name="Puiu D."/>
            <person name="Qioa D."/>
            <person name="Raineri E."/>
            <person name="Ruffier M."/>
            <person name="Salzberg S.L."/>
            <person name="Schatz M.C."/>
            <person name="Scheuring C."/>
            <person name="Schmidt C.J."/>
            <person name="Schroeder S."/>
            <person name="Searle S.M."/>
            <person name="Smith E.J."/>
            <person name="Smith J."/>
            <person name="Sonstegard T.S."/>
            <person name="Stadler P.F."/>
            <person name="Tafer H."/>
            <person name="Tu Z.J."/>
            <person name="Van Tassell C.P."/>
            <person name="Vilella A.J."/>
            <person name="Williams K.P."/>
            <person name="Yorke J.A."/>
            <person name="Zhang L."/>
            <person name="Zhang H.B."/>
            <person name="Zhang X."/>
            <person name="Zhang Y."/>
            <person name="Reed K.M."/>
        </authorList>
    </citation>
    <scope>NUCLEOTIDE SEQUENCE [LARGE SCALE GENOMIC DNA]</scope>
</reference>
<dbReference type="PROSITE" id="PS50234">
    <property type="entry name" value="VWFA"/>
    <property type="match status" value="1"/>
</dbReference>
<evidence type="ECO:0000259" key="9">
    <source>
        <dbReference type="PROSITE" id="PS50234"/>
    </source>
</evidence>
<evidence type="ECO:0000313" key="11">
    <source>
        <dbReference type="Ensembl" id="ENSMGAP00000032118.1"/>
    </source>
</evidence>
<dbReference type="GO" id="GO:0005576">
    <property type="term" value="C:extracellular region"/>
    <property type="evidence" value="ECO:0007669"/>
    <property type="project" value="UniProtKB-SubCell"/>
</dbReference>
<dbReference type="OrthoDB" id="299997at2759"/>
<organism evidence="11 12">
    <name type="scientific">Meleagris gallopavo</name>
    <name type="common">Wild turkey</name>
    <dbReference type="NCBI Taxonomy" id="9103"/>
    <lineage>
        <taxon>Eukaryota</taxon>
        <taxon>Metazoa</taxon>
        <taxon>Chordata</taxon>
        <taxon>Craniata</taxon>
        <taxon>Vertebrata</taxon>
        <taxon>Euteleostomi</taxon>
        <taxon>Archelosauria</taxon>
        <taxon>Archosauria</taxon>
        <taxon>Dinosauria</taxon>
        <taxon>Saurischia</taxon>
        <taxon>Theropoda</taxon>
        <taxon>Coelurosauria</taxon>
        <taxon>Aves</taxon>
        <taxon>Neognathae</taxon>
        <taxon>Galloanserae</taxon>
        <taxon>Galliformes</taxon>
        <taxon>Phasianidae</taxon>
        <taxon>Meleagridinae</taxon>
        <taxon>Meleagris</taxon>
    </lineage>
</organism>
<proteinExistence type="inferred from homology"/>
<reference evidence="11" key="2">
    <citation type="submission" date="2025-08" db="UniProtKB">
        <authorList>
            <consortium name="Ensembl"/>
        </authorList>
    </citation>
    <scope>IDENTIFICATION</scope>
</reference>